<organism evidence="1 2">
    <name type="scientific">Eumeta variegata</name>
    <name type="common">Bagworm moth</name>
    <name type="synonym">Eumeta japonica</name>
    <dbReference type="NCBI Taxonomy" id="151549"/>
    <lineage>
        <taxon>Eukaryota</taxon>
        <taxon>Metazoa</taxon>
        <taxon>Ecdysozoa</taxon>
        <taxon>Arthropoda</taxon>
        <taxon>Hexapoda</taxon>
        <taxon>Insecta</taxon>
        <taxon>Pterygota</taxon>
        <taxon>Neoptera</taxon>
        <taxon>Endopterygota</taxon>
        <taxon>Lepidoptera</taxon>
        <taxon>Glossata</taxon>
        <taxon>Ditrysia</taxon>
        <taxon>Tineoidea</taxon>
        <taxon>Psychidae</taxon>
        <taxon>Oiketicinae</taxon>
        <taxon>Eumeta</taxon>
    </lineage>
</organism>
<evidence type="ECO:0000313" key="2">
    <source>
        <dbReference type="Proteomes" id="UP000299102"/>
    </source>
</evidence>
<evidence type="ECO:0000313" key="1">
    <source>
        <dbReference type="EMBL" id="GBP86799.1"/>
    </source>
</evidence>
<comment type="caution">
    <text evidence="1">The sequence shown here is derived from an EMBL/GenBank/DDBJ whole genome shotgun (WGS) entry which is preliminary data.</text>
</comment>
<proteinExistence type="predicted"/>
<name>A0A4C1ZIR2_EUMVA</name>
<dbReference type="OrthoDB" id="7484161at2759"/>
<dbReference type="AlphaFoldDB" id="A0A4C1ZIR2"/>
<reference evidence="1 2" key="1">
    <citation type="journal article" date="2019" name="Commun. Biol.">
        <title>The bagworm genome reveals a unique fibroin gene that provides high tensile strength.</title>
        <authorList>
            <person name="Kono N."/>
            <person name="Nakamura H."/>
            <person name="Ohtoshi R."/>
            <person name="Tomita M."/>
            <person name="Numata K."/>
            <person name="Arakawa K."/>
        </authorList>
    </citation>
    <scope>NUCLEOTIDE SEQUENCE [LARGE SCALE GENOMIC DNA]</scope>
</reference>
<keyword evidence="2" id="KW-1185">Reference proteome</keyword>
<sequence>MAIKRMPRFLRDDDIEFCLEDIPSDGESICSEDLDREPQNDQQIDMLLGEIIGEISQDSFEEDDNELLSNFRSMQVPAVTVE</sequence>
<dbReference type="Proteomes" id="UP000299102">
    <property type="component" value="Unassembled WGS sequence"/>
</dbReference>
<protein>
    <submittedName>
        <fullName evidence="1">Uncharacterized protein</fullName>
    </submittedName>
</protein>
<dbReference type="EMBL" id="BGZK01001817">
    <property type="protein sequence ID" value="GBP86799.1"/>
    <property type="molecule type" value="Genomic_DNA"/>
</dbReference>
<accession>A0A4C1ZIR2</accession>
<gene>
    <name evidence="1" type="ORF">EVAR_99878_1</name>
</gene>